<dbReference type="GeneID" id="54299972"/>
<evidence type="ECO:0000313" key="2">
    <source>
        <dbReference type="Proteomes" id="UP000799438"/>
    </source>
</evidence>
<reference evidence="1" key="1">
    <citation type="journal article" date="2020" name="Stud. Mycol.">
        <title>101 Dothideomycetes genomes: a test case for predicting lifestyles and emergence of pathogens.</title>
        <authorList>
            <person name="Haridas S."/>
            <person name="Albert R."/>
            <person name="Binder M."/>
            <person name="Bloem J."/>
            <person name="Labutti K."/>
            <person name="Salamov A."/>
            <person name="Andreopoulos B."/>
            <person name="Baker S."/>
            <person name="Barry K."/>
            <person name="Bills G."/>
            <person name="Bluhm B."/>
            <person name="Cannon C."/>
            <person name="Castanera R."/>
            <person name="Culley D."/>
            <person name="Daum C."/>
            <person name="Ezra D."/>
            <person name="Gonzalez J."/>
            <person name="Henrissat B."/>
            <person name="Kuo A."/>
            <person name="Liang C."/>
            <person name="Lipzen A."/>
            <person name="Lutzoni F."/>
            <person name="Magnuson J."/>
            <person name="Mondo S."/>
            <person name="Nolan M."/>
            <person name="Ohm R."/>
            <person name="Pangilinan J."/>
            <person name="Park H.-J."/>
            <person name="Ramirez L."/>
            <person name="Alfaro M."/>
            <person name="Sun H."/>
            <person name="Tritt A."/>
            <person name="Yoshinaga Y."/>
            <person name="Zwiers L.-H."/>
            <person name="Turgeon B."/>
            <person name="Goodwin S."/>
            <person name="Spatafora J."/>
            <person name="Crous P."/>
            <person name="Grigoriev I."/>
        </authorList>
    </citation>
    <scope>NUCLEOTIDE SEQUENCE</scope>
    <source>
        <strain evidence="1">CBS 121167</strain>
    </source>
</reference>
<evidence type="ECO:0000313" key="1">
    <source>
        <dbReference type="EMBL" id="KAF2137898.1"/>
    </source>
</evidence>
<accession>A0A6A6B2S8</accession>
<dbReference type="Proteomes" id="UP000799438">
    <property type="component" value="Unassembled WGS sequence"/>
</dbReference>
<protein>
    <submittedName>
        <fullName evidence="1">Uncharacterized protein</fullName>
    </submittedName>
</protein>
<sequence>MSPRVYKTSSARVATSSGFKAGISKKTVSHARPVIKLNEVAAILRPQFGYGSPRAVGKPKTTPSPVTNIALNFERFEARQRDRMDVDGADYHHEPMDIDDDCVIRLTRQLESLAIAEPSPVIGGPSRVYQFSCTKLTPTKSIPANAPNAVTAPANTNGIVPFNMISMAF</sequence>
<gene>
    <name evidence="1" type="ORF">K452DRAFT_301618</name>
</gene>
<dbReference type="AlphaFoldDB" id="A0A6A6B2S8"/>
<organism evidence="1 2">
    <name type="scientific">Aplosporella prunicola CBS 121167</name>
    <dbReference type="NCBI Taxonomy" id="1176127"/>
    <lineage>
        <taxon>Eukaryota</taxon>
        <taxon>Fungi</taxon>
        <taxon>Dikarya</taxon>
        <taxon>Ascomycota</taxon>
        <taxon>Pezizomycotina</taxon>
        <taxon>Dothideomycetes</taxon>
        <taxon>Dothideomycetes incertae sedis</taxon>
        <taxon>Botryosphaeriales</taxon>
        <taxon>Aplosporellaceae</taxon>
        <taxon>Aplosporella</taxon>
    </lineage>
</organism>
<proteinExistence type="predicted"/>
<dbReference type="RefSeq" id="XP_033393613.1">
    <property type="nucleotide sequence ID" value="XM_033542475.1"/>
</dbReference>
<name>A0A6A6B2S8_9PEZI</name>
<keyword evidence="2" id="KW-1185">Reference proteome</keyword>
<dbReference type="EMBL" id="ML995499">
    <property type="protein sequence ID" value="KAF2137898.1"/>
    <property type="molecule type" value="Genomic_DNA"/>
</dbReference>